<evidence type="ECO:0000256" key="1">
    <source>
        <dbReference type="SAM" id="MobiDB-lite"/>
    </source>
</evidence>
<feature type="domain" description="DUF8212" evidence="2">
    <location>
        <begin position="11"/>
        <end position="40"/>
    </location>
</feature>
<proteinExistence type="predicted"/>
<sequence>MPLLYGEGGRNAFRRLQEEIIKVSTEESIFAWHGTNEYPGALAESPADFHGMGDVKFLNPILVVLNDEYYVTNRGLRMQLPIKNIENGQSISLLACTDDTGRRGMGIRRYMGIYLSEVSTTGIYLREHERPILTDTEQSDDEESDDEEFDEESIPGLDANLGIEPFKADMVE</sequence>
<dbReference type="OrthoDB" id="3787959at2759"/>
<dbReference type="AlphaFoldDB" id="A0A6A6QFN1"/>
<dbReference type="EMBL" id="MU004196">
    <property type="protein sequence ID" value="KAF2491082.1"/>
    <property type="molecule type" value="Genomic_DNA"/>
</dbReference>
<feature type="compositionally biased region" description="Acidic residues" evidence="1">
    <location>
        <begin position="137"/>
        <end position="153"/>
    </location>
</feature>
<gene>
    <name evidence="3" type="ORF">BU16DRAFT_621738</name>
</gene>
<accession>A0A6A6QFN1</accession>
<protein>
    <recommendedName>
        <fullName evidence="2">DUF8212 domain-containing protein</fullName>
    </recommendedName>
</protein>
<evidence type="ECO:0000259" key="2">
    <source>
        <dbReference type="Pfam" id="PF26640"/>
    </source>
</evidence>
<dbReference type="InterPro" id="IPR058525">
    <property type="entry name" value="DUF8212"/>
</dbReference>
<feature type="region of interest" description="Disordered" evidence="1">
    <location>
        <begin position="129"/>
        <end position="172"/>
    </location>
</feature>
<name>A0A6A6QFN1_9PEZI</name>
<evidence type="ECO:0000313" key="3">
    <source>
        <dbReference type="EMBL" id="KAF2491082.1"/>
    </source>
</evidence>
<dbReference type="PANTHER" id="PTHR10622:SF12">
    <property type="entry name" value="HET DOMAIN-CONTAINING PROTEIN"/>
    <property type="match status" value="1"/>
</dbReference>
<dbReference type="Pfam" id="PF26640">
    <property type="entry name" value="DUF8212"/>
    <property type="match status" value="1"/>
</dbReference>
<dbReference type="Proteomes" id="UP000799750">
    <property type="component" value="Unassembled WGS sequence"/>
</dbReference>
<reference evidence="3" key="1">
    <citation type="journal article" date="2020" name="Stud. Mycol.">
        <title>101 Dothideomycetes genomes: a test case for predicting lifestyles and emergence of pathogens.</title>
        <authorList>
            <person name="Haridas S."/>
            <person name="Albert R."/>
            <person name="Binder M."/>
            <person name="Bloem J."/>
            <person name="Labutti K."/>
            <person name="Salamov A."/>
            <person name="Andreopoulos B."/>
            <person name="Baker S."/>
            <person name="Barry K."/>
            <person name="Bills G."/>
            <person name="Bluhm B."/>
            <person name="Cannon C."/>
            <person name="Castanera R."/>
            <person name="Culley D."/>
            <person name="Daum C."/>
            <person name="Ezra D."/>
            <person name="Gonzalez J."/>
            <person name="Henrissat B."/>
            <person name="Kuo A."/>
            <person name="Liang C."/>
            <person name="Lipzen A."/>
            <person name="Lutzoni F."/>
            <person name="Magnuson J."/>
            <person name="Mondo S."/>
            <person name="Nolan M."/>
            <person name="Ohm R."/>
            <person name="Pangilinan J."/>
            <person name="Park H.-J."/>
            <person name="Ramirez L."/>
            <person name="Alfaro M."/>
            <person name="Sun H."/>
            <person name="Tritt A."/>
            <person name="Yoshinaga Y."/>
            <person name="Zwiers L.-H."/>
            <person name="Turgeon B."/>
            <person name="Goodwin S."/>
            <person name="Spatafora J."/>
            <person name="Crous P."/>
            <person name="Grigoriev I."/>
        </authorList>
    </citation>
    <scope>NUCLEOTIDE SEQUENCE</scope>
    <source>
        <strain evidence="3">CBS 269.34</strain>
    </source>
</reference>
<dbReference type="PANTHER" id="PTHR10622">
    <property type="entry name" value="HET DOMAIN-CONTAINING PROTEIN"/>
    <property type="match status" value="1"/>
</dbReference>
<evidence type="ECO:0000313" key="4">
    <source>
        <dbReference type="Proteomes" id="UP000799750"/>
    </source>
</evidence>
<organism evidence="3 4">
    <name type="scientific">Lophium mytilinum</name>
    <dbReference type="NCBI Taxonomy" id="390894"/>
    <lineage>
        <taxon>Eukaryota</taxon>
        <taxon>Fungi</taxon>
        <taxon>Dikarya</taxon>
        <taxon>Ascomycota</taxon>
        <taxon>Pezizomycotina</taxon>
        <taxon>Dothideomycetes</taxon>
        <taxon>Pleosporomycetidae</taxon>
        <taxon>Mytilinidiales</taxon>
        <taxon>Mytilinidiaceae</taxon>
        <taxon>Lophium</taxon>
    </lineage>
</organism>
<keyword evidence="4" id="KW-1185">Reference proteome</keyword>